<dbReference type="AlphaFoldDB" id="A0AAW2WGU2"/>
<reference evidence="2" key="1">
    <citation type="submission" date="2020-06" db="EMBL/GenBank/DDBJ databases">
        <authorList>
            <person name="Li T."/>
            <person name="Hu X."/>
            <person name="Zhang T."/>
            <person name="Song X."/>
            <person name="Zhang H."/>
            <person name="Dai N."/>
            <person name="Sheng W."/>
            <person name="Hou X."/>
            <person name="Wei L."/>
        </authorList>
    </citation>
    <scope>NUCLEOTIDE SEQUENCE</scope>
    <source>
        <strain evidence="2">KEN1</strain>
        <tissue evidence="2">Leaf</tissue>
    </source>
</reference>
<dbReference type="EMBL" id="JACGWN010000008">
    <property type="protein sequence ID" value="KAL0440421.1"/>
    <property type="molecule type" value="Genomic_DNA"/>
</dbReference>
<gene>
    <name evidence="2" type="ORF">Slati_2525100</name>
</gene>
<proteinExistence type="predicted"/>
<comment type="caution">
    <text evidence="2">The sequence shown here is derived from an EMBL/GenBank/DDBJ whole genome shotgun (WGS) entry which is preliminary data.</text>
</comment>
<name>A0AAW2WGU2_9LAMI</name>
<accession>A0AAW2WGU2</accession>
<evidence type="ECO:0000313" key="2">
    <source>
        <dbReference type="EMBL" id="KAL0440421.1"/>
    </source>
</evidence>
<protein>
    <submittedName>
        <fullName evidence="2">Uncharacterized protein</fullName>
    </submittedName>
</protein>
<evidence type="ECO:0000256" key="1">
    <source>
        <dbReference type="SAM" id="MobiDB-lite"/>
    </source>
</evidence>
<organism evidence="2">
    <name type="scientific">Sesamum latifolium</name>
    <dbReference type="NCBI Taxonomy" id="2727402"/>
    <lineage>
        <taxon>Eukaryota</taxon>
        <taxon>Viridiplantae</taxon>
        <taxon>Streptophyta</taxon>
        <taxon>Embryophyta</taxon>
        <taxon>Tracheophyta</taxon>
        <taxon>Spermatophyta</taxon>
        <taxon>Magnoliopsida</taxon>
        <taxon>eudicotyledons</taxon>
        <taxon>Gunneridae</taxon>
        <taxon>Pentapetalae</taxon>
        <taxon>asterids</taxon>
        <taxon>lamiids</taxon>
        <taxon>Lamiales</taxon>
        <taxon>Pedaliaceae</taxon>
        <taxon>Sesamum</taxon>
    </lineage>
</organism>
<feature type="region of interest" description="Disordered" evidence="1">
    <location>
        <begin position="55"/>
        <end position="77"/>
    </location>
</feature>
<reference evidence="2" key="2">
    <citation type="journal article" date="2024" name="Plant">
        <title>Genomic evolution and insights into agronomic trait innovations of Sesamum species.</title>
        <authorList>
            <person name="Miao H."/>
            <person name="Wang L."/>
            <person name="Qu L."/>
            <person name="Liu H."/>
            <person name="Sun Y."/>
            <person name="Le M."/>
            <person name="Wang Q."/>
            <person name="Wei S."/>
            <person name="Zheng Y."/>
            <person name="Lin W."/>
            <person name="Duan Y."/>
            <person name="Cao H."/>
            <person name="Xiong S."/>
            <person name="Wang X."/>
            <person name="Wei L."/>
            <person name="Li C."/>
            <person name="Ma Q."/>
            <person name="Ju M."/>
            <person name="Zhao R."/>
            <person name="Li G."/>
            <person name="Mu C."/>
            <person name="Tian Q."/>
            <person name="Mei H."/>
            <person name="Zhang T."/>
            <person name="Gao T."/>
            <person name="Zhang H."/>
        </authorList>
    </citation>
    <scope>NUCLEOTIDE SEQUENCE</scope>
    <source>
        <strain evidence="2">KEN1</strain>
    </source>
</reference>
<sequence length="77" mass="8631">MHSRLDQSNEVQDRLQAVVMNMEHTMVAVQQLKSIAEQLQHYKRNKSILGEGLTASMERSSTSRITALHSPGNENPA</sequence>